<name>A0AAD9P9R8_RIDPI</name>
<feature type="transmembrane region" description="Helical" evidence="2">
    <location>
        <begin position="78"/>
        <end position="103"/>
    </location>
</feature>
<dbReference type="AlphaFoldDB" id="A0AAD9P9R8"/>
<proteinExistence type="predicted"/>
<feature type="transmembrane region" description="Helical" evidence="2">
    <location>
        <begin position="115"/>
        <end position="134"/>
    </location>
</feature>
<comment type="caution">
    <text evidence="3">The sequence shown here is derived from an EMBL/GenBank/DDBJ whole genome shotgun (WGS) entry which is preliminary data.</text>
</comment>
<gene>
    <name evidence="3" type="ORF">NP493_74g01013</name>
</gene>
<organism evidence="3 4">
    <name type="scientific">Ridgeia piscesae</name>
    <name type="common">Tubeworm</name>
    <dbReference type="NCBI Taxonomy" id="27915"/>
    <lineage>
        <taxon>Eukaryota</taxon>
        <taxon>Metazoa</taxon>
        <taxon>Spiralia</taxon>
        <taxon>Lophotrochozoa</taxon>
        <taxon>Annelida</taxon>
        <taxon>Polychaeta</taxon>
        <taxon>Sedentaria</taxon>
        <taxon>Canalipalpata</taxon>
        <taxon>Sabellida</taxon>
        <taxon>Siboglinidae</taxon>
        <taxon>Ridgeia</taxon>
    </lineage>
</organism>
<feature type="transmembrane region" description="Helical" evidence="2">
    <location>
        <begin position="237"/>
        <end position="261"/>
    </location>
</feature>
<dbReference type="EMBL" id="JAODUO010000074">
    <property type="protein sequence ID" value="KAK2190607.1"/>
    <property type="molecule type" value="Genomic_DNA"/>
</dbReference>
<evidence type="ECO:0000313" key="4">
    <source>
        <dbReference type="Proteomes" id="UP001209878"/>
    </source>
</evidence>
<feature type="transmembrane region" description="Helical" evidence="2">
    <location>
        <begin position="141"/>
        <end position="162"/>
    </location>
</feature>
<evidence type="ECO:0000256" key="2">
    <source>
        <dbReference type="SAM" id="Phobius"/>
    </source>
</evidence>
<keyword evidence="4" id="KW-1185">Reference proteome</keyword>
<evidence type="ECO:0000256" key="1">
    <source>
        <dbReference type="SAM" id="MobiDB-lite"/>
    </source>
</evidence>
<accession>A0AAD9P9R8</accession>
<keyword evidence="2" id="KW-0812">Transmembrane</keyword>
<keyword evidence="2" id="KW-0472">Membrane</keyword>
<keyword evidence="2" id="KW-1133">Transmembrane helix</keyword>
<feature type="compositionally biased region" description="Polar residues" evidence="1">
    <location>
        <begin position="308"/>
        <end position="327"/>
    </location>
</feature>
<feature type="region of interest" description="Disordered" evidence="1">
    <location>
        <begin position="1"/>
        <end position="34"/>
    </location>
</feature>
<evidence type="ECO:0000313" key="3">
    <source>
        <dbReference type="EMBL" id="KAK2190607.1"/>
    </source>
</evidence>
<feature type="region of interest" description="Disordered" evidence="1">
    <location>
        <begin position="306"/>
        <end position="327"/>
    </location>
</feature>
<sequence>MSQAMDDVADSSSRTVTLETGSSEPTDRTTSITADNVVGYEDQIEVEPLDQNVNEDECKVTRGGELIPRSPIRKPFRLSLAVFSGIMMVCGFAMATLGAMIAGRISKYTNRHCPALWWIGLPPTILSVIGFYTVTNKSRRYLFFWGMLTALNLVTQTSLMGLKGNFFTGLYDVWPLITTHNGHPLCKVMVGRCYCQDYFHGIYSQVRMPHTQYIPEDILWKETGFLHCEDVRFVSELYFSTMAFFGVFALVSLLGSAVAYAGSACSMEDETAFEPLQDIGGSHRGIDTPSDNIYKGDSRYCQMKDLSPTKTQNQEVPARGSTSATVKSHTYVDPETGLHFSKWS</sequence>
<protein>
    <submittedName>
        <fullName evidence="3">Uncharacterized protein</fullName>
    </submittedName>
</protein>
<feature type="compositionally biased region" description="Polar residues" evidence="1">
    <location>
        <begin position="10"/>
        <end position="34"/>
    </location>
</feature>
<reference evidence="3" key="1">
    <citation type="journal article" date="2023" name="Mol. Biol. Evol.">
        <title>Third-Generation Sequencing Reveals the Adaptive Role of the Epigenome in Three Deep-Sea Polychaetes.</title>
        <authorList>
            <person name="Perez M."/>
            <person name="Aroh O."/>
            <person name="Sun Y."/>
            <person name="Lan Y."/>
            <person name="Juniper S.K."/>
            <person name="Young C.R."/>
            <person name="Angers B."/>
            <person name="Qian P.Y."/>
        </authorList>
    </citation>
    <scope>NUCLEOTIDE SEQUENCE</scope>
    <source>
        <strain evidence="3">R07B-5</strain>
    </source>
</reference>
<dbReference type="Proteomes" id="UP001209878">
    <property type="component" value="Unassembled WGS sequence"/>
</dbReference>